<evidence type="ECO:0000256" key="4">
    <source>
        <dbReference type="SAM" id="SignalP"/>
    </source>
</evidence>
<keyword evidence="6" id="KW-1185">Reference proteome</keyword>
<dbReference type="PANTHER" id="PTHR32194:SF2">
    <property type="entry name" value="PROTEASOME SUBUNIT BETA TYPE-1"/>
    <property type="match status" value="1"/>
</dbReference>
<dbReference type="Proteomes" id="UP001516023">
    <property type="component" value="Unassembled WGS sequence"/>
</dbReference>
<dbReference type="Gene3D" id="3.60.20.10">
    <property type="entry name" value="Glutamine Phosphoribosylpyrophosphate, subunit 1, domain 1"/>
    <property type="match status" value="1"/>
</dbReference>
<dbReference type="EMBL" id="JABMIG020000067">
    <property type="protein sequence ID" value="KAL3795897.1"/>
    <property type="molecule type" value="Genomic_DNA"/>
</dbReference>
<comment type="subcellular location">
    <subcellularLocation>
        <location evidence="1">Nucleus</location>
    </subcellularLocation>
</comment>
<keyword evidence="4" id="KW-0732">Signal</keyword>
<reference evidence="5 6" key="1">
    <citation type="journal article" date="2020" name="G3 (Bethesda)">
        <title>Improved Reference Genome for Cyclotella cryptica CCMP332, a Model for Cell Wall Morphogenesis, Salinity Adaptation, and Lipid Production in Diatoms (Bacillariophyta).</title>
        <authorList>
            <person name="Roberts W.R."/>
            <person name="Downey K.M."/>
            <person name="Ruck E.C."/>
            <person name="Traller J.C."/>
            <person name="Alverson A.J."/>
        </authorList>
    </citation>
    <scope>NUCLEOTIDE SEQUENCE [LARGE SCALE GENOMIC DNA]</scope>
    <source>
        <strain evidence="5 6">CCMP332</strain>
    </source>
</reference>
<gene>
    <name evidence="5" type="ORF">HJC23_002168</name>
</gene>
<evidence type="ECO:0000313" key="5">
    <source>
        <dbReference type="EMBL" id="KAL3795897.1"/>
    </source>
</evidence>
<dbReference type="SUPFAM" id="SSF56235">
    <property type="entry name" value="N-terminal nucleophile aminohydrolases (Ntn hydrolases)"/>
    <property type="match status" value="1"/>
</dbReference>
<keyword evidence="3" id="KW-0647">Proteasome</keyword>
<dbReference type="InterPro" id="IPR023333">
    <property type="entry name" value="Proteasome_suB-type"/>
</dbReference>
<dbReference type="InterPro" id="IPR001353">
    <property type="entry name" value="Proteasome_sua/b"/>
</dbReference>
<feature type="chain" id="PRO_5044841118" evidence="4">
    <location>
        <begin position="25"/>
        <end position="369"/>
    </location>
</feature>
<feature type="signal peptide" evidence="4">
    <location>
        <begin position="1"/>
        <end position="24"/>
    </location>
</feature>
<dbReference type="GO" id="GO:0000502">
    <property type="term" value="C:proteasome complex"/>
    <property type="evidence" value="ECO:0007669"/>
    <property type="project" value="UniProtKB-KW"/>
</dbReference>
<evidence type="ECO:0000256" key="2">
    <source>
        <dbReference type="ARBA" id="ARBA00022490"/>
    </source>
</evidence>
<dbReference type="Pfam" id="PF00227">
    <property type="entry name" value="Proteasome"/>
    <property type="match status" value="1"/>
</dbReference>
<dbReference type="AlphaFoldDB" id="A0ABD3Q676"/>
<proteinExistence type="predicted"/>
<sequence>MNKNIFTSSSLILLVFSNLVESSAQKFDPYQLNGGLVAAVAGKDYVLIASDTRLTDGGYGINSRRYLSGRIWGASSSSWEPISTLASTQLPQSSSPSAASASWNVSPAKWESDGSLAMPLEEENGPKRNEHESRSLSFPWLHFIHPPSEAPKNSPVFIGSAGCASDCESLKRRFRLELDSLECNFPSGLKLGVQSIANLLQQVLYGRRGFPFYSFCVVAGMDNRDSDGSTGAVYVYDAIGSFERVAVGCSGTGRELLQPILDRLFSESSRNENHNHDECDIPVAAHRDVMSVPAGEQRLGVAGSLRPPVKSFVDCSWEEAVTNIARGYQSVAEREISVGDEIVICLLKSESDVNNSPTLHVISFNLKKD</sequence>
<evidence type="ECO:0000313" key="6">
    <source>
        <dbReference type="Proteomes" id="UP001516023"/>
    </source>
</evidence>
<dbReference type="GO" id="GO:0005634">
    <property type="term" value="C:nucleus"/>
    <property type="evidence" value="ECO:0007669"/>
    <property type="project" value="UniProtKB-SubCell"/>
</dbReference>
<keyword evidence="2" id="KW-0963">Cytoplasm</keyword>
<accession>A0ABD3Q676</accession>
<evidence type="ECO:0000256" key="3">
    <source>
        <dbReference type="ARBA" id="ARBA00022942"/>
    </source>
</evidence>
<dbReference type="PANTHER" id="PTHR32194">
    <property type="entry name" value="METALLOPROTEASE TLDD"/>
    <property type="match status" value="1"/>
</dbReference>
<protein>
    <submittedName>
        <fullName evidence="5">Uncharacterized protein</fullName>
    </submittedName>
</protein>
<evidence type="ECO:0000256" key="1">
    <source>
        <dbReference type="ARBA" id="ARBA00004123"/>
    </source>
</evidence>
<name>A0ABD3Q676_9STRA</name>
<organism evidence="5 6">
    <name type="scientific">Cyclotella cryptica</name>
    <dbReference type="NCBI Taxonomy" id="29204"/>
    <lineage>
        <taxon>Eukaryota</taxon>
        <taxon>Sar</taxon>
        <taxon>Stramenopiles</taxon>
        <taxon>Ochrophyta</taxon>
        <taxon>Bacillariophyta</taxon>
        <taxon>Coscinodiscophyceae</taxon>
        <taxon>Thalassiosirophycidae</taxon>
        <taxon>Stephanodiscales</taxon>
        <taxon>Stephanodiscaceae</taxon>
        <taxon>Cyclotella</taxon>
    </lineage>
</organism>
<comment type="caution">
    <text evidence="5">The sequence shown here is derived from an EMBL/GenBank/DDBJ whole genome shotgun (WGS) entry which is preliminary data.</text>
</comment>
<dbReference type="InterPro" id="IPR029055">
    <property type="entry name" value="Ntn_hydrolases_N"/>
</dbReference>